<dbReference type="Proteomes" id="UP001362999">
    <property type="component" value="Unassembled WGS sequence"/>
</dbReference>
<reference evidence="2 3" key="1">
    <citation type="journal article" date="2024" name="J Genomics">
        <title>Draft genome sequencing and assembly of Favolaschia claudopus CIRM-BRFM 2984 isolated from oak limbs.</title>
        <authorList>
            <person name="Navarro D."/>
            <person name="Drula E."/>
            <person name="Chaduli D."/>
            <person name="Cazenave R."/>
            <person name="Ahrendt S."/>
            <person name="Wang J."/>
            <person name="Lipzen A."/>
            <person name="Daum C."/>
            <person name="Barry K."/>
            <person name="Grigoriev I.V."/>
            <person name="Favel A."/>
            <person name="Rosso M.N."/>
            <person name="Martin F."/>
        </authorList>
    </citation>
    <scope>NUCLEOTIDE SEQUENCE [LARGE SCALE GENOMIC DNA]</scope>
    <source>
        <strain evidence="2 3">CIRM-BRFM 2984</strain>
    </source>
</reference>
<proteinExistence type="predicted"/>
<evidence type="ECO:0000313" key="2">
    <source>
        <dbReference type="EMBL" id="KAK7054064.1"/>
    </source>
</evidence>
<keyword evidence="3" id="KW-1185">Reference proteome</keyword>
<protein>
    <submittedName>
        <fullName evidence="2">F-box domain-containing protein</fullName>
    </submittedName>
</protein>
<organism evidence="2 3">
    <name type="scientific">Favolaschia claudopus</name>
    <dbReference type="NCBI Taxonomy" id="2862362"/>
    <lineage>
        <taxon>Eukaryota</taxon>
        <taxon>Fungi</taxon>
        <taxon>Dikarya</taxon>
        <taxon>Basidiomycota</taxon>
        <taxon>Agaricomycotina</taxon>
        <taxon>Agaricomycetes</taxon>
        <taxon>Agaricomycetidae</taxon>
        <taxon>Agaricales</taxon>
        <taxon>Marasmiineae</taxon>
        <taxon>Mycenaceae</taxon>
        <taxon>Favolaschia</taxon>
    </lineage>
</organism>
<gene>
    <name evidence="2" type="ORF">R3P38DRAFT_2854332</name>
</gene>
<name>A0AAW0DRW0_9AGAR</name>
<accession>A0AAW0DRW0</accession>
<feature type="compositionally biased region" description="Low complexity" evidence="1">
    <location>
        <begin position="466"/>
        <end position="483"/>
    </location>
</feature>
<sequence>MSTAELRARLAEIDEEISVHLDILNSLQEDRNLVAAQLDAITSYPILTLPVEIVAEIFIHCLPTENPKVMRLQAPFSLLKICSRWREIALTTPKLWEALDINVVSLRSALSSRPSSSRWVGVVEHCLRRAQGRPLSLTLRHPHEEYEAVTKYQPDLAFLRAIGRQLEDLEVFGLEQEDQAHSAPDAPLDFRPGSFPILERLVFGPAEPDTDLYNVWLEFFQDSPELRELTVLGATEIKQGIPWHQLTTLTARNFELDQCLDVLRMATDLKYCTMSIQFYEPATALQHVTHRELQSLRLLPDWEGNGWGDIVDNITLPSLKTLDISNLNELRPNQLEEFLSRSSAEIESFKFGFDHVYGFPGWENSFRLIPDTQDLHLICRDLDFLTDFMEAFSERDNRLFPEARNMFLYIPGTRGNEVESALRARRKGGDDKLKSATMEWAPEDAEGVRSGIRTFPESSADGPKIVEQSGSGQQSQDSQVEVELGQRKDTTKTPAES</sequence>
<comment type="caution">
    <text evidence="2">The sequence shown here is derived from an EMBL/GenBank/DDBJ whole genome shotgun (WGS) entry which is preliminary data.</text>
</comment>
<dbReference type="EMBL" id="JAWWNJ010000006">
    <property type="protein sequence ID" value="KAK7054064.1"/>
    <property type="molecule type" value="Genomic_DNA"/>
</dbReference>
<evidence type="ECO:0000313" key="3">
    <source>
        <dbReference type="Proteomes" id="UP001362999"/>
    </source>
</evidence>
<evidence type="ECO:0000256" key="1">
    <source>
        <dbReference type="SAM" id="MobiDB-lite"/>
    </source>
</evidence>
<feature type="region of interest" description="Disordered" evidence="1">
    <location>
        <begin position="440"/>
        <end position="497"/>
    </location>
</feature>
<dbReference type="AlphaFoldDB" id="A0AAW0DRW0"/>